<evidence type="ECO:0000256" key="1">
    <source>
        <dbReference type="ARBA" id="ARBA00006754"/>
    </source>
</evidence>
<evidence type="ECO:0000256" key="2">
    <source>
        <dbReference type="SAM" id="MobiDB-lite"/>
    </source>
</evidence>
<feature type="domain" description="CdaR GGDEF-like" evidence="4">
    <location>
        <begin position="154"/>
        <end position="283"/>
    </location>
</feature>
<accession>A0A931EZR4</accession>
<reference evidence="5" key="1">
    <citation type="submission" date="2020-11" db="EMBL/GenBank/DDBJ databases">
        <title>Whole-genome analyses of Nonomuraea sp. K274.</title>
        <authorList>
            <person name="Veyisoglu A."/>
        </authorList>
    </citation>
    <scope>NUCLEOTIDE SEQUENCE</scope>
    <source>
        <strain evidence="5">K274</strain>
    </source>
</reference>
<feature type="region of interest" description="Disordered" evidence="2">
    <location>
        <begin position="395"/>
        <end position="422"/>
    </location>
</feature>
<evidence type="ECO:0000313" key="5">
    <source>
        <dbReference type="EMBL" id="MBF8188615.1"/>
    </source>
</evidence>
<dbReference type="InterPro" id="IPR051448">
    <property type="entry name" value="CdaR-like_regulators"/>
</dbReference>
<organism evidence="5 6">
    <name type="scientific">Nonomuraea cypriaca</name>
    <dbReference type="NCBI Taxonomy" id="1187855"/>
    <lineage>
        <taxon>Bacteria</taxon>
        <taxon>Bacillati</taxon>
        <taxon>Actinomycetota</taxon>
        <taxon>Actinomycetes</taxon>
        <taxon>Streptosporangiales</taxon>
        <taxon>Streptosporangiaceae</taxon>
        <taxon>Nonomuraea</taxon>
    </lineage>
</organism>
<gene>
    <name evidence="5" type="ORF">ITP53_23380</name>
</gene>
<dbReference type="InterPro" id="IPR042070">
    <property type="entry name" value="PucR_C-HTH_sf"/>
</dbReference>
<dbReference type="PANTHER" id="PTHR33744:SF17">
    <property type="entry name" value="CONSERVED PROTEIN"/>
    <property type="match status" value="1"/>
</dbReference>
<dbReference type="Proteomes" id="UP000605361">
    <property type="component" value="Unassembled WGS sequence"/>
</dbReference>
<evidence type="ECO:0000313" key="6">
    <source>
        <dbReference type="Proteomes" id="UP000605361"/>
    </source>
</evidence>
<dbReference type="AlphaFoldDB" id="A0A931EZR4"/>
<evidence type="ECO:0000259" key="4">
    <source>
        <dbReference type="Pfam" id="PF17853"/>
    </source>
</evidence>
<comment type="caution">
    <text evidence="5">The sequence shown here is derived from an EMBL/GenBank/DDBJ whole genome shotgun (WGS) entry which is preliminary data.</text>
</comment>
<comment type="similarity">
    <text evidence="1">Belongs to the CdaR family.</text>
</comment>
<evidence type="ECO:0000259" key="3">
    <source>
        <dbReference type="Pfam" id="PF13556"/>
    </source>
</evidence>
<dbReference type="RefSeq" id="WP_195897565.1">
    <property type="nucleotide sequence ID" value="NZ_JADOGI010000071.1"/>
</dbReference>
<dbReference type="EMBL" id="JADOGI010000071">
    <property type="protein sequence ID" value="MBF8188615.1"/>
    <property type="molecule type" value="Genomic_DNA"/>
</dbReference>
<dbReference type="InterPro" id="IPR025736">
    <property type="entry name" value="PucR_C-HTH_dom"/>
</dbReference>
<proteinExistence type="inferred from homology"/>
<protein>
    <submittedName>
        <fullName evidence="5">Helix-turn-helix domain-containing protein</fullName>
    </submittedName>
</protein>
<name>A0A931EZR4_9ACTN</name>
<dbReference type="Pfam" id="PF13556">
    <property type="entry name" value="HTH_30"/>
    <property type="match status" value="1"/>
</dbReference>
<dbReference type="PANTHER" id="PTHR33744">
    <property type="entry name" value="CARBOHYDRATE DIACID REGULATOR"/>
    <property type="match status" value="1"/>
</dbReference>
<dbReference type="Pfam" id="PF17853">
    <property type="entry name" value="GGDEF_2"/>
    <property type="match status" value="1"/>
</dbReference>
<keyword evidence="6" id="KW-1185">Reference proteome</keyword>
<feature type="domain" description="PucR C-terminal helix-turn-helix" evidence="3">
    <location>
        <begin position="331"/>
        <end position="387"/>
    </location>
</feature>
<dbReference type="Gene3D" id="1.10.10.2840">
    <property type="entry name" value="PucR C-terminal helix-turn-helix domain"/>
    <property type="match status" value="1"/>
</dbReference>
<sequence length="422" mass="46613">MLEDLQALIDDVAERLGTPALLEDEEQRTVAYSSHTSPVDHVRQESILRRRTRPEIRDWFRKFGILTSTEPLRIPGDASVGALARLCLPVRHHGLLTGFLWLIDEGDLLGPEQVEVAVEAARHAGVLMYEELLAARLADNVVGHLLSPFDDLREEAVRQAAEAGLISPESYIVVAVLRYVDADHPRPKTQLAEGLRTLTRQFAHSEFHGIAYGDHSAVLVPARSARTASARALDVGQAARDVLIQRATEDGRDARVVLGVGDPQERPGQARTSYRQARMAADVAEVIPAQDDVGVWSRLGVYRALTQLPDAESVLDPRVGRLIREADPQVVQTVERYLDLGGDAQATARELHLSRGTLYYRLQKVEHLASIDVHDGADRLSLHVGLKLARFARRQSTGEKRRQSTSGKWQATEPPRGAAGWS</sequence>
<dbReference type="InterPro" id="IPR041522">
    <property type="entry name" value="CdaR_GGDEF"/>
</dbReference>